<keyword evidence="3 8" id="KW-0999">Mitochondrion inner membrane</keyword>
<reference evidence="10 11" key="1">
    <citation type="submission" date="2019-06" db="EMBL/GenBank/DDBJ databases">
        <authorList>
            <person name="Broberg M."/>
        </authorList>
    </citation>
    <scope>NUCLEOTIDE SEQUENCE [LARGE SCALE GENOMIC DNA]</scope>
</reference>
<comment type="caution">
    <text evidence="10">The sequence shown here is derived from an EMBL/GenBank/DDBJ whole genome shotgun (WGS) entry which is preliminary data.</text>
</comment>
<dbReference type="EMBL" id="CABFNS010000431">
    <property type="protein sequence ID" value="VUC21653.1"/>
    <property type="molecule type" value="Genomic_DNA"/>
</dbReference>
<dbReference type="Pfam" id="PF02953">
    <property type="entry name" value="zf-Tim10_DDP"/>
    <property type="match status" value="1"/>
</dbReference>
<evidence type="ECO:0000313" key="10">
    <source>
        <dbReference type="EMBL" id="VUC21653.1"/>
    </source>
</evidence>
<protein>
    <recommendedName>
        <fullName evidence="8">Mitochondrial import inner membrane translocase subunit</fullName>
    </recommendedName>
</protein>
<evidence type="ECO:0000256" key="8">
    <source>
        <dbReference type="RuleBase" id="RU367043"/>
    </source>
</evidence>
<dbReference type="InterPro" id="IPR035427">
    <property type="entry name" value="Tim10-like_dom_sf"/>
</dbReference>
<evidence type="ECO:0000256" key="1">
    <source>
        <dbReference type="ARBA" id="ARBA00004137"/>
    </source>
</evidence>
<comment type="subunit">
    <text evidence="8">Heterohexamer.</text>
</comment>
<evidence type="ECO:0000256" key="2">
    <source>
        <dbReference type="ARBA" id="ARBA00006720"/>
    </source>
</evidence>
<dbReference type="Gene3D" id="1.10.287.810">
    <property type="entry name" value="Mitochondrial import inner membrane translocase subunit tim13 like domains"/>
    <property type="match status" value="1"/>
</dbReference>
<keyword evidence="6 8" id="KW-1015">Disulfide bond</keyword>
<evidence type="ECO:0000256" key="4">
    <source>
        <dbReference type="ARBA" id="ARBA00022927"/>
    </source>
</evidence>
<accession>A0ABY6TUA2</accession>
<organism evidence="10 11">
    <name type="scientific">Bionectria ochroleuca</name>
    <name type="common">Gliocladium roseum</name>
    <dbReference type="NCBI Taxonomy" id="29856"/>
    <lineage>
        <taxon>Eukaryota</taxon>
        <taxon>Fungi</taxon>
        <taxon>Dikarya</taxon>
        <taxon>Ascomycota</taxon>
        <taxon>Pezizomycotina</taxon>
        <taxon>Sordariomycetes</taxon>
        <taxon>Hypocreomycetidae</taxon>
        <taxon>Hypocreales</taxon>
        <taxon>Bionectriaceae</taxon>
        <taxon>Clonostachys</taxon>
    </lineage>
</organism>
<dbReference type="Proteomes" id="UP000766486">
    <property type="component" value="Unassembled WGS sequence"/>
</dbReference>
<keyword evidence="7 8" id="KW-0143">Chaperone</keyword>
<keyword evidence="8" id="KW-0813">Transport</keyword>
<evidence type="ECO:0000256" key="7">
    <source>
        <dbReference type="ARBA" id="ARBA00023186"/>
    </source>
</evidence>
<name>A0ABY6TUA2_BIOOC</name>
<keyword evidence="11" id="KW-1185">Reference proteome</keyword>
<comment type="similarity">
    <text evidence="2 8">Belongs to the small Tim family.</text>
</comment>
<evidence type="ECO:0000259" key="9">
    <source>
        <dbReference type="Pfam" id="PF02953"/>
    </source>
</evidence>
<sequence>MDSKAVKDAVFQQVVAESNLANARVLIEACVLQKIQENCFEKCITKPGGSISSGEQSCATACMEKYMNAWNHVNSAYITRARQEGAGTQ</sequence>
<comment type="subcellular location">
    <subcellularLocation>
        <location evidence="1 8">Mitochondrion inner membrane</location>
        <topology evidence="1 8">Peripheral membrane protein</topology>
        <orientation evidence="1 8">Intermembrane side</orientation>
    </subcellularLocation>
</comment>
<keyword evidence="3 8" id="KW-0472">Membrane</keyword>
<dbReference type="SUPFAM" id="SSF144122">
    <property type="entry name" value="Tim10-like"/>
    <property type="match status" value="1"/>
</dbReference>
<keyword evidence="8" id="KW-0496">Mitochondrion</keyword>
<gene>
    <name evidence="10" type="ORF">CLO192961_LOCUS59670</name>
</gene>
<keyword evidence="4 8" id="KW-0653">Protein transport</keyword>
<feature type="domain" description="Tim10-like" evidence="9">
    <location>
        <begin position="13"/>
        <end position="77"/>
    </location>
</feature>
<comment type="domain">
    <text evidence="8">The twin CX3C motif contains 4 conserved Cys residues that form 2 disulfide bonds in the mitochondrial intermembrane space.</text>
</comment>
<evidence type="ECO:0000256" key="3">
    <source>
        <dbReference type="ARBA" id="ARBA00022792"/>
    </source>
</evidence>
<evidence type="ECO:0000256" key="6">
    <source>
        <dbReference type="ARBA" id="ARBA00023157"/>
    </source>
</evidence>
<keyword evidence="5 8" id="KW-0811">Translocation</keyword>
<comment type="function">
    <text evidence="8">Mitochondrial intermembrane chaperone that participates in the import and insertion of some multi-pass transmembrane proteins into the mitochondrial inner membrane. Also required for the transfer of beta-barrel precursors from the TOM complex to the sorting and assembly machinery (SAM complex) of the outer membrane. Acts as a chaperone-like protein that protects the hydrophobic precursors from aggregation and guide them through the mitochondrial intermembrane space.</text>
</comment>
<evidence type="ECO:0000256" key="5">
    <source>
        <dbReference type="ARBA" id="ARBA00023010"/>
    </source>
</evidence>
<proteinExistence type="inferred from homology"/>
<evidence type="ECO:0000313" key="11">
    <source>
        <dbReference type="Proteomes" id="UP000766486"/>
    </source>
</evidence>
<dbReference type="InterPro" id="IPR004217">
    <property type="entry name" value="Tim10-like"/>
</dbReference>